<evidence type="ECO:0000313" key="6">
    <source>
        <dbReference type="Ensembl" id="ENSRFEP00010025956.1"/>
    </source>
</evidence>
<reference evidence="6 7" key="2">
    <citation type="journal article" date="2018" name="Annu Rev Anim Biosci">
        <title>Bat Biology, Genomes, and the Bat1K Project: To Generate Chromosome-Level Genomes for All Living Bat Species.</title>
        <authorList>
            <person name="Teeling E.C."/>
            <person name="Vernes S.C."/>
            <person name="Davalos L.M."/>
            <person name="Ray D.A."/>
            <person name="Gilbert M.T.P."/>
            <person name="Myers E."/>
        </authorList>
    </citation>
    <scope>NUCLEOTIDE SEQUENCE</scope>
</reference>
<keyword evidence="1" id="KW-0378">Hydrolase</keyword>
<evidence type="ECO:0000313" key="7">
    <source>
        <dbReference type="Proteomes" id="UP000472240"/>
    </source>
</evidence>
<dbReference type="GO" id="GO:0003682">
    <property type="term" value="F:chromatin binding"/>
    <property type="evidence" value="ECO:0007669"/>
    <property type="project" value="TreeGrafter"/>
</dbReference>
<feature type="region of interest" description="Disordered" evidence="3">
    <location>
        <begin position="423"/>
        <end position="448"/>
    </location>
</feature>
<keyword evidence="7" id="KW-1185">Reference proteome</keyword>
<dbReference type="InterPro" id="IPR001005">
    <property type="entry name" value="SANT/Myb"/>
</dbReference>
<sequence length="619" mass="71102">MRLFRHRLREHTAPYAQQLRRATALLSLRFPELRLVQLDSGKLEALAVLLQKLKSEGRRVLILSQMVLMLDILETFLNFHYLTYVRIDEHANSEQRQELMRSFNRDRRVFCAILSTHSRATGVSLVEADAVVFYDSDLDPVMDAKAQEWCDRIGRRTDVHIYRLVSGNSIEEKLLKNGTKDLIREVAAQGNDYSMAFLTQRTIQELFEVYSPMDDAGFPVKAEEFVVLSQEPSVTETIAPKIARPFIEALRSIEYLEDDMQRPVEEAVPGSPDPDSAGRDQAPSQLEELADFMEQLTPIEKYALNYLELFHTSIDHEKERNNEEAMLSTLRAWEAQNLRALREQEARALREQEQEQLLTYTREDAYSAEYVYEGADGQTEVMPLWTPPTPPQDDNDIYIDSVMCLLYETTPIPEAKLPPVYVRRERRRHKTDPSAAGRKKKQRHGEAVVPPRSLFDRAAPGLLKMRREGKEQKKNVLLKQQTQFAKPLPTFAKPAAEAGPDNPEWLVSEDWALLQAVKQLLELPLNLTIVSPAHTPNWDLVSDVVNSCSRIYRSSKQCRSRYETVLIPREEGKSKNNRPLRTGQMYAQDENATHTQLYTSHFDLMKTTAGKRSPPIKPL</sequence>
<proteinExistence type="predicted"/>
<dbReference type="Gene3D" id="1.10.10.60">
    <property type="entry name" value="Homeodomain-like"/>
    <property type="match status" value="1"/>
</dbReference>
<dbReference type="Pfam" id="PF00271">
    <property type="entry name" value="Helicase_C"/>
    <property type="match status" value="1"/>
</dbReference>
<dbReference type="OMA" id="ELRCPRS"/>
<reference evidence="6" key="4">
    <citation type="submission" date="2025-08" db="UniProtKB">
        <authorList>
            <consortium name="Ensembl"/>
        </authorList>
    </citation>
    <scope>IDENTIFICATION</scope>
</reference>
<feature type="coiled-coil region" evidence="2">
    <location>
        <begin position="335"/>
        <end position="363"/>
    </location>
</feature>
<dbReference type="InterPro" id="IPR027417">
    <property type="entry name" value="P-loop_NTPase"/>
</dbReference>
<dbReference type="CDD" id="cd00167">
    <property type="entry name" value="SANT"/>
    <property type="match status" value="1"/>
</dbReference>
<dbReference type="SMART" id="SM00717">
    <property type="entry name" value="SANT"/>
    <property type="match status" value="1"/>
</dbReference>
<protein>
    <recommendedName>
        <fullName evidence="8">E1A binding protein p400</fullName>
    </recommendedName>
</protein>
<dbReference type="GO" id="GO:0035267">
    <property type="term" value="C:NuA4 histone acetyltransferase complex"/>
    <property type="evidence" value="ECO:0007669"/>
    <property type="project" value="TreeGrafter"/>
</dbReference>
<accession>A0A671FK18</accession>
<dbReference type="PROSITE" id="PS51194">
    <property type="entry name" value="HELICASE_CTER"/>
    <property type="match status" value="1"/>
</dbReference>
<evidence type="ECO:0000256" key="3">
    <source>
        <dbReference type="SAM" id="MobiDB-lite"/>
    </source>
</evidence>
<dbReference type="InterPro" id="IPR001650">
    <property type="entry name" value="Helicase_C-like"/>
</dbReference>
<feature type="domain" description="Helicase C-terminal" evidence="5">
    <location>
        <begin position="42"/>
        <end position="194"/>
    </location>
</feature>
<dbReference type="FunFam" id="3.40.50.300:FF:001674">
    <property type="entry name" value="E1A-binding protein p400 isoform X7"/>
    <property type="match status" value="1"/>
</dbReference>
<dbReference type="PANTHER" id="PTHR46459:SF1">
    <property type="entry name" value="E1A-BINDING PROTEIN P400"/>
    <property type="match status" value="1"/>
</dbReference>
<evidence type="ECO:0000256" key="2">
    <source>
        <dbReference type="SAM" id="Coils"/>
    </source>
</evidence>
<dbReference type="AlphaFoldDB" id="A0A671FK18"/>
<dbReference type="GO" id="GO:0016787">
    <property type="term" value="F:hydrolase activity"/>
    <property type="evidence" value="ECO:0007669"/>
    <property type="project" value="UniProtKB-KW"/>
</dbReference>
<dbReference type="PROSITE" id="PS50090">
    <property type="entry name" value="MYB_LIKE"/>
    <property type="match status" value="1"/>
</dbReference>
<reference evidence="6 7" key="1">
    <citation type="journal article" date="2015" name="Annu Rev Anim Biosci">
        <title>The Genome 10K Project: a way forward.</title>
        <authorList>
            <person name="Koepfli K.P."/>
            <person name="Paten B."/>
            <person name="O'Brien S.J."/>
            <person name="Koepfli K.P."/>
            <person name="Paten B."/>
            <person name="Antunes A."/>
            <person name="Belov K."/>
            <person name="Bustamante C."/>
            <person name="Castoe T.A."/>
            <person name="Clawson H."/>
            <person name="Crawford A.J."/>
            <person name="Diekhans M."/>
            <person name="Distel D."/>
            <person name="Durbin R."/>
            <person name="Earl D."/>
            <person name="Fujita M.K."/>
            <person name="Gamble T."/>
            <person name="Georges A."/>
            <person name="Gemmell N."/>
            <person name="Gilbert M.T."/>
            <person name="Graves J.M."/>
            <person name="Green R.E."/>
            <person name="Hickey G."/>
            <person name="Jarvis E.D."/>
            <person name="Johnson W."/>
            <person name="Komissarov A."/>
            <person name="Korf I."/>
            <person name="Kuhn R."/>
            <person name="Larkin D.M."/>
            <person name="Lewin H."/>
            <person name="Lopez J.V."/>
            <person name="Ma J."/>
            <person name="Marques-Bonet T."/>
            <person name="Miller W."/>
            <person name="Murphy R."/>
            <person name="Pevzner P."/>
            <person name="Shapiro B."/>
            <person name="Steiner C."/>
            <person name="Tamazian G."/>
            <person name="Venkatesh B."/>
            <person name="Wang J."/>
            <person name="Wayne R."/>
            <person name="Wiley E."/>
            <person name="Yang H."/>
            <person name="Zhang G."/>
            <person name="Haussler D."/>
            <person name="Ryder O."/>
            <person name="O'Brien S.J."/>
        </authorList>
    </citation>
    <scope>NUCLEOTIDE SEQUENCE</scope>
</reference>
<dbReference type="GO" id="GO:0000812">
    <property type="term" value="C:Swr1 complex"/>
    <property type="evidence" value="ECO:0007669"/>
    <property type="project" value="TreeGrafter"/>
</dbReference>
<dbReference type="InParanoid" id="A0A671FK18"/>
<dbReference type="PANTHER" id="PTHR46459">
    <property type="entry name" value="E1A-BINDING PROTEIN P400-RELATED"/>
    <property type="match status" value="1"/>
</dbReference>
<dbReference type="Gene3D" id="3.40.50.300">
    <property type="entry name" value="P-loop containing nucleotide triphosphate hydrolases"/>
    <property type="match status" value="1"/>
</dbReference>
<reference evidence="7" key="3">
    <citation type="submission" date="2018-12" db="EMBL/GenBank/DDBJ databases">
        <title>G10K-VGP greater horseshoe bat female genome, primary haplotype.</title>
        <authorList>
            <person name="Teeling E."/>
            <person name="Myers G."/>
            <person name="Vernes S."/>
            <person name="Pippel M."/>
            <person name="Winkler S."/>
            <person name="Fedrigo O."/>
            <person name="Rhie A."/>
            <person name="Koren S."/>
            <person name="Phillippy A."/>
            <person name="Lewin H."/>
            <person name="Damas J."/>
            <person name="Howe K."/>
            <person name="Mountcastle J."/>
            <person name="Jarvis E.D."/>
        </authorList>
    </citation>
    <scope>NUCLEOTIDE SEQUENCE [LARGE SCALE GENOMIC DNA]</scope>
</reference>
<dbReference type="Ensembl" id="ENSRFET00010028206.1">
    <property type="protein sequence ID" value="ENSRFEP00010025956.1"/>
    <property type="gene ID" value="ENSRFEG00010017129.1"/>
</dbReference>
<feature type="domain" description="Myb-like" evidence="4">
    <location>
        <begin position="505"/>
        <end position="566"/>
    </location>
</feature>
<organism evidence="6 7">
    <name type="scientific">Rhinolophus ferrumequinum</name>
    <name type="common">Greater horseshoe bat</name>
    <dbReference type="NCBI Taxonomy" id="59479"/>
    <lineage>
        <taxon>Eukaryota</taxon>
        <taxon>Metazoa</taxon>
        <taxon>Chordata</taxon>
        <taxon>Craniata</taxon>
        <taxon>Vertebrata</taxon>
        <taxon>Euteleostomi</taxon>
        <taxon>Mammalia</taxon>
        <taxon>Eutheria</taxon>
        <taxon>Laurasiatheria</taxon>
        <taxon>Chiroptera</taxon>
        <taxon>Yinpterochiroptera</taxon>
        <taxon>Rhinolophoidea</taxon>
        <taxon>Rhinolophidae</taxon>
        <taxon>Rhinolophinae</taxon>
        <taxon>Rhinolophus</taxon>
    </lineage>
</organism>
<reference evidence="6" key="5">
    <citation type="submission" date="2025-09" db="UniProtKB">
        <authorList>
            <consortium name="Ensembl"/>
        </authorList>
    </citation>
    <scope>IDENTIFICATION</scope>
</reference>
<dbReference type="CDD" id="cd18793">
    <property type="entry name" value="SF2_C_SNF"/>
    <property type="match status" value="1"/>
</dbReference>
<dbReference type="Proteomes" id="UP000472240">
    <property type="component" value="Chromosome 25"/>
</dbReference>
<keyword evidence="2" id="KW-0175">Coiled coil</keyword>
<evidence type="ECO:0000259" key="4">
    <source>
        <dbReference type="PROSITE" id="PS50090"/>
    </source>
</evidence>
<evidence type="ECO:0000256" key="1">
    <source>
        <dbReference type="ARBA" id="ARBA00022801"/>
    </source>
</evidence>
<evidence type="ECO:0000259" key="5">
    <source>
        <dbReference type="PROSITE" id="PS51194"/>
    </source>
</evidence>
<dbReference type="GeneTree" id="ENSGT00940000154764"/>
<dbReference type="GO" id="GO:0006281">
    <property type="term" value="P:DNA repair"/>
    <property type="evidence" value="ECO:0007669"/>
    <property type="project" value="TreeGrafter"/>
</dbReference>
<dbReference type="SUPFAM" id="SSF52540">
    <property type="entry name" value="P-loop containing nucleoside triphosphate hydrolases"/>
    <property type="match status" value="1"/>
</dbReference>
<evidence type="ECO:0008006" key="8">
    <source>
        <dbReference type="Google" id="ProtNLM"/>
    </source>
</evidence>
<dbReference type="InterPro" id="IPR049730">
    <property type="entry name" value="SNF2/RAD54-like_C"/>
</dbReference>
<name>A0A671FK18_RHIFE</name>